<reference evidence="6 7" key="1">
    <citation type="submission" date="2017-06" db="EMBL/GenBank/DDBJ databases">
        <authorList>
            <person name="Kim H.J."/>
            <person name="Triplett B.A."/>
        </authorList>
    </citation>
    <scope>NUCLEOTIDE SEQUENCE [LARGE SCALE GENOMIC DNA]</scope>
    <source>
        <strain evidence="6 7">DSM 18704</strain>
    </source>
</reference>
<feature type="transmembrane region" description="Helical" evidence="4">
    <location>
        <begin position="47"/>
        <end position="71"/>
    </location>
</feature>
<keyword evidence="1" id="KW-0378">Hydrolase</keyword>
<keyword evidence="7" id="KW-1185">Reference proteome</keyword>
<feature type="transmembrane region" description="Helical" evidence="4">
    <location>
        <begin position="23"/>
        <end position="41"/>
    </location>
</feature>
<organism evidence="6 7">
    <name type="scientific">Granulicella rosea</name>
    <dbReference type="NCBI Taxonomy" id="474952"/>
    <lineage>
        <taxon>Bacteria</taxon>
        <taxon>Pseudomonadati</taxon>
        <taxon>Acidobacteriota</taxon>
        <taxon>Terriglobia</taxon>
        <taxon>Terriglobales</taxon>
        <taxon>Acidobacteriaceae</taxon>
        <taxon>Granulicella</taxon>
    </lineage>
</organism>
<dbReference type="SUPFAM" id="SSF158472">
    <property type="entry name" value="HAMP domain-like"/>
    <property type="match status" value="1"/>
</dbReference>
<dbReference type="SUPFAM" id="SSF81606">
    <property type="entry name" value="PP2C-like"/>
    <property type="match status" value="1"/>
</dbReference>
<dbReference type="GO" id="GO:0016791">
    <property type="term" value="F:phosphatase activity"/>
    <property type="evidence" value="ECO:0007669"/>
    <property type="project" value="TreeGrafter"/>
</dbReference>
<proteinExistence type="predicted"/>
<feature type="domain" description="HAMP" evidence="5">
    <location>
        <begin position="384"/>
        <end position="436"/>
    </location>
</feature>
<evidence type="ECO:0000256" key="4">
    <source>
        <dbReference type="SAM" id="Phobius"/>
    </source>
</evidence>
<protein>
    <submittedName>
        <fullName evidence="6">Sigma-B regulation protein RsbU (Phosphoserine phosphatase)</fullName>
    </submittedName>
</protein>
<gene>
    <name evidence="6" type="ORF">SAMN05421770_101652</name>
</gene>
<dbReference type="RefSeq" id="WP_089406929.1">
    <property type="nucleotide sequence ID" value="NZ_FZOU01000001.1"/>
</dbReference>
<dbReference type="PANTHER" id="PTHR43156">
    <property type="entry name" value="STAGE II SPORULATION PROTEIN E-RELATED"/>
    <property type="match status" value="1"/>
</dbReference>
<dbReference type="GO" id="GO:0007165">
    <property type="term" value="P:signal transduction"/>
    <property type="evidence" value="ECO:0007669"/>
    <property type="project" value="InterPro"/>
</dbReference>
<dbReference type="PANTHER" id="PTHR43156:SF2">
    <property type="entry name" value="STAGE II SPORULATION PROTEIN E"/>
    <property type="match status" value="1"/>
</dbReference>
<feature type="transmembrane region" description="Helical" evidence="4">
    <location>
        <begin position="83"/>
        <end position="110"/>
    </location>
</feature>
<feature type="coiled-coil region" evidence="2">
    <location>
        <begin position="427"/>
        <end position="454"/>
    </location>
</feature>
<dbReference type="Gene3D" id="6.10.340.10">
    <property type="match status" value="1"/>
</dbReference>
<evidence type="ECO:0000256" key="1">
    <source>
        <dbReference type="ARBA" id="ARBA00022801"/>
    </source>
</evidence>
<dbReference type="SMART" id="SM00331">
    <property type="entry name" value="PP2C_SIG"/>
    <property type="match status" value="1"/>
</dbReference>
<dbReference type="SMART" id="SM00304">
    <property type="entry name" value="HAMP"/>
    <property type="match status" value="1"/>
</dbReference>
<evidence type="ECO:0000313" key="7">
    <source>
        <dbReference type="Proteomes" id="UP000198356"/>
    </source>
</evidence>
<dbReference type="Pfam" id="PF00672">
    <property type="entry name" value="HAMP"/>
    <property type="match status" value="1"/>
</dbReference>
<dbReference type="InterPro" id="IPR036457">
    <property type="entry name" value="PPM-type-like_dom_sf"/>
</dbReference>
<dbReference type="InterPro" id="IPR052016">
    <property type="entry name" value="Bact_Sigma-Reg"/>
</dbReference>
<dbReference type="AlphaFoldDB" id="A0A239DTW7"/>
<keyword evidence="2" id="KW-0175">Coiled coil</keyword>
<feature type="region of interest" description="Disordered" evidence="3">
    <location>
        <begin position="260"/>
        <end position="284"/>
    </location>
</feature>
<keyword evidence="4" id="KW-0472">Membrane</keyword>
<dbReference type="Proteomes" id="UP000198356">
    <property type="component" value="Unassembled WGS sequence"/>
</dbReference>
<keyword evidence="4" id="KW-1133">Transmembrane helix</keyword>
<dbReference type="InterPro" id="IPR001932">
    <property type="entry name" value="PPM-type_phosphatase-like_dom"/>
</dbReference>
<dbReference type="Pfam" id="PF07228">
    <property type="entry name" value="SpoIIE"/>
    <property type="match status" value="1"/>
</dbReference>
<evidence type="ECO:0000256" key="2">
    <source>
        <dbReference type="SAM" id="Coils"/>
    </source>
</evidence>
<sequence length="697" mass="75456">MRIQAIHRRWTGALAPYGWAGRWFARLLPPVLALLLVDLLLRPAPALVRLLLTIGIVAVAPLSLVVLWRVATRRLLWRVRNRLIVTYLLLGLAPILLFGTLTFMAGYLFAGQYATTSALRLIDQAVEQVNTEAAGFAMLSLAGTLPAQSPLVNGQTPASDRIALATMSGGAWRDLSTGPTPRSPFAGKASPDWLHSGFRGVVNLDGQLYLCSAIEVALGQRKALVLGSMPLSSQALRAMGQGLGRITLFPIGLGQTGDKKGSKLAIHKSPDEKSEEIDIGDPGSNDWTPSSKFERVSGGAVPAAKFLLDTRVFFSAPMTVRDWEGGSAGQAIVLVESRPTVLYDRLFAASAGIGKYVRLFLIGTAILFGIIELLALFMAIGLGRTITRSVAELYEGTVEIDRGNFAYRMPQGKNDQLGALSNSFNTMAASMVELLAQQREKQRLESELAIAQDVQRNLFPHSPMAFDGLEVHAVCIPARTVSGDYFDFFCEGRQFCLALGDISGKGMSAALLMASLHAAVRSLGLSAEAADHGAPSSARLVSLLNRQLFQSTQPERYATLFLTFYDGATRQLTYTNGGHLAPWLMSADGTFSSLDRGGPVVGLLNGLAYQETHLGFAQGDLLVAYSDGLTEAENESGEFGEERLFEFVSQHRSLPLDELAQRTLERVQGWIGETEQMDDMTILFARVTTRLPPPALL</sequence>
<evidence type="ECO:0000256" key="3">
    <source>
        <dbReference type="SAM" id="MobiDB-lite"/>
    </source>
</evidence>
<name>A0A239DTW7_9BACT</name>
<dbReference type="InterPro" id="IPR003660">
    <property type="entry name" value="HAMP_dom"/>
</dbReference>
<dbReference type="CDD" id="cd06225">
    <property type="entry name" value="HAMP"/>
    <property type="match status" value="1"/>
</dbReference>
<accession>A0A239DTW7</accession>
<keyword evidence="4" id="KW-0812">Transmembrane</keyword>
<dbReference type="OrthoDB" id="311592at2"/>
<evidence type="ECO:0000259" key="5">
    <source>
        <dbReference type="PROSITE" id="PS50885"/>
    </source>
</evidence>
<dbReference type="EMBL" id="FZOU01000001">
    <property type="protein sequence ID" value="SNS36055.1"/>
    <property type="molecule type" value="Genomic_DNA"/>
</dbReference>
<dbReference type="GO" id="GO:0016020">
    <property type="term" value="C:membrane"/>
    <property type="evidence" value="ECO:0007669"/>
    <property type="project" value="InterPro"/>
</dbReference>
<feature type="transmembrane region" description="Helical" evidence="4">
    <location>
        <begin position="359"/>
        <end position="380"/>
    </location>
</feature>
<dbReference type="PROSITE" id="PS50885">
    <property type="entry name" value="HAMP"/>
    <property type="match status" value="1"/>
</dbReference>
<dbReference type="Gene3D" id="3.60.40.10">
    <property type="entry name" value="PPM-type phosphatase domain"/>
    <property type="match status" value="1"/>
</dbReference>
<evidence type="ECO:0000313" key="6">
    <source>
        <dbReference type="EMBL" id="SNS36055.1"/>
    </source>
</evidence>